<protein>
    <recommendedName>
        <fullName evidence="4">DNA polymerase IV</fullName>
        <shortName evidence="4">Pol IV</shortName>
        <ecNumber evidence="4">2.7.7.7</ecNumber>
    </recommendedName>
</protein>
<dbReference type="PANTHER" id="PTHR11076:SF33">
    <property type="entry name" value="DNA POLYMERASE KAPPA"/>
    <property type="match status" value="1"/>
</dbReference>
<dbReference type="InterPro" id="IPR017961">
    <property type="entry name" value="DNA_pol_Y-fam_little_finger"/>
</dbReference>
<feature type="binding site" evidence="4">
    <location>
        <position position="152"/>
    </location>
    <ligand>
        <name>Mg(2+)</name>
        <dbReference type="ChEBI" id="CHEBI:18420"/>
    </ligand>
</feature>
<name>A0ABQ3GHD9_9BURK</name>
<dbReference type="InterPro" id="IPR001126">
    <property type="entry name" value="UmuC"/>
</dbReference>
<dbReference type="EC" id="2.7.7.7" evidence="4"/>
<keyword evidence="4" id="KW-0235">DNA replication</keyword>
<dbReference type="PANTHER" id="PTHR11076">
    <property type="entry name" value="DNA REPAIR POLYMERASE UMUC / TRANSFERASE FAMILY MEMBER"/>
    <property type="match status" value="1"/>
</dbReference>
<keyword evidence="3 4" id="KW-0239">DNA-directed DNA polymerase</keyword>
<keyword evidence="7" id="KW-1185">Reference proteome</keyword>
<comment type="subcellular location">
    <subcellularLocation>
        <location evidence="4">Cytoplasm</location>
    </subcellularLocation>
</comment>
<evidence type="ECO:0000256" key="3">
    <source>
        <dbReference type="ARBA" id="ARBA00022932"/>
    </source>
</evidence>
<comment type="cofactor">
    <cofactor evidence="4">
        <name>Mg(2+)</name>
        <dbReference type="ChEBI" id="CHEBI:18420"/>
    </cofactor>
    <text evidence="4">Binds 2 magnesium ions per subunit.</text>
</comment>
<comment type="subunit">
    <text evidence="4">Monomer.</text>
</comment>
<feature type="binding site" evidence="4">
    <location>
        <position position="37"/>
    </location>
    <ligand>
        <name>Mg(2+)</name>
        <dbReference type="ChEBI" id="CHEBI:18420"/>
    </ligand>
</feature>
<keyword evidence="4" id="KW-0238">DNA-binding</keyword>
<comment type="similarity">
    <text evidence="1 4">Belongs to the DNA polymerase type-Y family.</text>
</comment>
<dbReference type="Gene3D" id="3.30.1490.100">
    <property type="entry name" value="DNA polymerase, Y-family, little finger domain"/>
    <property type="match status" value="1"/>
</dbReference>
<keyword evidence="4" id="KW-0963">Cytoplasm</keyword>
<keyword evidence="4" id="KW-0460">Magnesium</keyword>
<dbReference type="SUPFAM" id="SSF56672">
    <property type="entry name" value="DNA/RNA polymerases"/>
    <property type="match status" value="1"/>
</dbReference>
<evidence type="ECO:0000256" key="1">
    <source>
        <dbReference type="ARBA" id="ARBA00010945"/>
    </source>
</evidence>
<dbReference type="InterPro" id="IPR050116">
    <property type="entry name" value="DNA_polymerase-Y"/>
</dbReference>
<organism evidence="6 7">
    <name type="scientific">Pseudorhodoferax aquiterrae</name>
    <dbReference type="NCBI Taxonomy" id="747304"/>
    <lineage>
        <taxon>Bacteria</taxon>
        <taxon>Pseudomonadati</taxon>
        <taxon>Pseudomonadota</taxon>
        <taxon>Betaproteobacteria</taxon>
        <taxon>Burkholderiales</taxon>
        <taxon>Comamonadaceae</taxon>
    </lineage>
</organism>
<dbReference type="Gene3D" id="3.40.1170.60">
    <property type="match status" value="1"/>
</dbReference>
<keyword evidence="4" id="KW-0227">DNA damage</keyword>
<dbReference type="HAMAP" id="MF_01113">
    <property type="entry name" value="DNApol_IV"/>
    <property type="match status" value="1"/>
</dbReference>
<dbReference type="Proteomes" id="UP000626210">
    <property type="component" value="Unassembled WGS sequence"/>
</dbReference>
<feature type="site" description="Substrate discrimination" evidence="4">
    <location>
        <position position="42"/>
    </location>
</feature>
<dbReference type="InterPro" id="IPR022880">
    <property type="entry name" value="DNApol_IV"/>
</dbReference>
<feature type="domain" description="UmuC" evidence="5">
    <location>
        <begin position="33"/>
        <end position="232"/>
    </location>
</feature>
<dbReference type="EMBL" id="BMYK01000062">
    <property type="protein sequence ID" value="GHD05045.1"/>
    <property type="molecule type" value="Genomic_DNA"/>
</dbReference>
<evidence type="ECO:0000256" key="2">
    <source>
        <dbReference type="ARBA" id="ARBA00022457"/>
    </source>
</evidence>
<comment type="function">
    <text evidence="4">Poorly processive, error-prone DNA polymerase involved in untargeted mutagenesis. Copies undamaged DNA at stalled replication forks, which arise in vivo from mismatched or misaligned primer ends. These misaligned primers can be extended by PolIV. Exhibits no 3'-5' exonuclease (proofreading) activity. May be involved in translesional synthesis, in conjunction with the beta clamp from PolIII.</text>
</comment>
<keyword evidence="4" id="KW-0479">Metal-binding</keyword>
<dbReference type="Gene3D" id="1.10.150.20">
    <property type="entry name" value="5' to 3' exonuclease, C-terminal subdomain"/>
    <property type="match status" value="1"/>
</dbReference>
<feature type="active site" evidence="4">
    <location>
        <position position="153"/>
    </location>
</feature>
<dbReference type="Gene3D" id="3.30.70.270">
    <property type="match status" value="1"/>
</dbReference>
<comment type="caution">
    <text evidence="6">The sequence shown here is derived from an EMBL/GenBank/DDBJ whole genome shotgun (WGS) entry which is preliminary data.</text>
</comment>
<dbReference type="NCBIfam" id="NF002677">
    <property type="entry name" value="PRK02406.1"/>
    <property type="match status" value="1"/>
</dbReference>
<evidence type="ECO:0000256" key="4">
    <source>
        <dbReference type="HAMAP-Rule" id="MF_01113"/>
    </source>
</evidence>
<dbReference type="Pfam" id="PF11799">
    <property type="entry name" value="IMS_C"/>
    <property type="match status" value="1"/>
</dbReference>
<sequence length="410" mass="45281">MNATNRSHGALVKRLEFKDGCGPDRKLPPMRRIAHIDMDAFFASCELSQYPELRGVPMVVGGRRSDAPTVKPDGTREFARLRDYVGRGVLTTASYEARKFGVRSAMPTMTAARLAPDAIILPVNFELYRKHSRLFKEAVASVSSVIEDIGIDEVYCDVSMLEDDSETIARRLKTAVVEATSGLTCSVGLAPNKLLAKLSSEMQKPDGFTILTMEDLPGRVWPMAASKINGIGPKANERLASFGIDTIGDLAEREEPWLIEKFGRSYGAWLYRVAHGLDDRPVVTYSEPVSMSRETTFERDLHAVRDREELGTAFKALCDQVAADLARKGYVSKKIGVKLRFDDFKTVTRDVTLPSAIGDARSLRKAASSCIKRIDMVRTIRLLGIKAGTLSRPGSVEDAEDSAQLELKFE</sequence>
<dbReference type="SUPFAM" id="SSF100879">
    <property type="entry name" value="Lesion bypass DNA polymerase (Y-family), little finger domain"/>
    <property type="match status" value="1"/>
</dbReference>
<keyword evidence="4" id="KW-0548">Nucleotidyltransferase</keyword>
<comment type="catalytic activity">
    <reaction evidence="4">
        <text>DNA(n) + a 2'-deoxyribonucleoside 5'-triphosphate = DNA(n+1) + diphosphate</text>
        <dbReference type="Rhea" id="RHEA:22508"/>
        <dbReference type="Rhea" id="RHEA-COMP:17339"/>
        <dbReference type="Rhea" id="RHEA-COMP:17340"/>
        <dbReference type="ChEBI" id="CHEBI:33019"/>
        <dbReference type="ChEBI" id="CHEBI:61560"/>
        <dbReference type="ChEBI" id="CHEBI:173112"/>
        <dbReference type="EC" id="2.7.7.7"/>
    </reaction>
</comment>
<evidence type="ECO:0000259" key="5">
    <source>
        <dbReference type="PROSITE" id="PS50173"/>
    </source>
</evidence>
<evidence type="ECO:0000313" key="7">
    <source>
        <dbReference type="Proteomes" id="UP000626210"/>
    </source>
</evidence>
<gene>
    <name evidence="6" type="primary">dinP</name>
    <name evidence="4" type="synonym">dinB</name>
    <name evidence="6" type="ORF">GCM10007320_66580</name>
</gene>
<dbReference type="CDD" id="cd03586">
    <property type="entry name" value="PolY_Pol_IV_kappa"/>
    <property type="match status" value="1"/>
</dbReference>
<evidence type="ECO:0000313" key="6">
    <source>
        <dbReference type="EMBL" id="GHD05045.1"/>
    </source>
</evidence>
<accession>A0ABQ3GHD9</accession>
<proteinExistence type="inferred from homology"/>
<keyword evidence="4" id="KW-0234">DNA repair</keyword>
<dbReference type="InterPro" id="IPR043502">
    <property type="entry name" value="DNA/RNA_pol_sf"/>
</dbReference>
<dbReference type="PROSITE" id="PS50173">
    <property type="entry name" value="UMUC"/>
    <property type="match status" value="1"/>
</dbReference>
<keyword evidence="4" id="KW-0808">Transferase</keyword>
<dbReference type="InterPro" id="IPR036775">
    <property type="entry name" value="DNA_pol_Y-fam_lit_finger_sf"/>
</dbReference>
<dbReference type="Pfam" id="PF00817">
    <property type="entry name" value="IMS"/>
    <property type="match status" value="1"/>
</dbReference>
<keyword evidence="2 4" id="KW-0515">Mutator protein</keyword>
<reference evidence="7" key="1">
    <citation type="journal article" date="2019" name="Int. J. Syst. Evol. Microbiol.">
        <title>The Global Catalogue of Microorganisms (GCM) 10K type strain sequencing project: providing services to taxonomists for standard genome sequencing and annotation.</title>
        <authorList>
            <consortium name="The Broad Institute Genomics Platform"/>
            <consortium name="The Broad Institute Genome Sequencing Center for Infectious Disease"/>
            <person name="Wu L."/>
            <person name="Ma J."/>
        </authorList>
    </citation>
    <scope>NUCLEOTIDE SEQUENCE [LARGE SCALE GENOMIC DNA]</scope>
    <source>
        <strain evidence="7">KCTC 23314</strain>
    </source>
</reference>
<dbReference type="InterPro" id="IPR043128">
    <property type="entry name" value="Rev_trsase/Diguanyl_cyclase"/>
</dbReference>